<evidence type="ECO:0000256" key="5">
    <source>
        <dbReference type="ARBA" id="ARBA00022729"/>
    </source>
</evidence>
<keyword evidence="4" id="KW-0812">Transmembrane</keyword>
<evidence type="ECO:0000256" key="2">
    <source>
        <dbReference type="ARBA" id="ARBA00022448"/>
    </source>
</evidence>
<keyword evidence="7" id="KW-0998">Cell outer membrane</keyword>
<reference evidence="8" key="1">
    <citation type="submission" date="2023-06" db="EMBL/GenBank/DDBJ databases">
        <title>Uncultivated large filamentous bacteria from sulfidic sediments reveal new species and different genomic features in energy metabolism and defense.</title>
        <authorList>
            <person name="Fonseca A."/>
        </authorList>
    </citation>
    <scope>NUCLEOTIDE SEQUENCE</scope>
    <source>
        <strain evidence="8">HSG4</strain>
    </source>
</reference>
<dbReference type="SUPFAM" id="SSF56935">
    <property type="entry name" value="Porins"/>
    <property type="match status" value="1"/>
</dbReference>
<keyword evidence="6" id="KW-0472">Membrane</keyword>
<evidence type="ECO:0000256" key="3">
    <source>
        <dbReference type="ARBA" id="ARBA00022452"/>
    </source>
</evidence>
<sequence length="242" mass="26620">MPVNNIARIEIVRGPGSAVFGADAFSGVINVITKGKDDINGTEVGSRVSSFDTIDAYLLHGDNIAGFDVAFSLVYHDTEGHGRQIDADIQTAYDKSYGTDVSLAPVPVNLQQRKLDAHLDISRGNWQLRAGYQGRHNQGTGVGEAAALNTNRYTENRIHADLTYHNRKWTKNWDVTAQISFFNNKTSSPRDSMFFPPGAFGGAYPLGLFNSVSFSEHHTYLNLSGLYSGFNKQTLRLGMGYH</sequence>
<organism evidence="8 9">
    <name type="scientific">Candidatus Marithioploca araucensis</name>
    <dbReference type="NCBI Taxonomy" id="70273"/>
    <lineage>
        <taxon>Bacteria</taxon>
        <taxon>Pseudomonadati</taxon>
        <taxon>Pseudomonadota</taxon>
        <taxon>Gammaproteobacteria</taxon>
        <taxon>Thiotrichales</taxon>
        <taxon>Thiotrichaceae</taxon>
        <taxon>Candidatus Marithioploca</taxon>
    </lineage>
</organism>
<evidence type="ECO:0000256" key="1">
    <source>
        <dbReference type="ARBA" id="ARBA00004571"/>
    </source>
</evidence>
<dbReference type="Proteomes" id="UP001171945">
    <property type="component" value="Unassembled WGS sequence"/>
</dbReference>
<protein>
    <submittedName>
        <fullName evidence="8">TonB-dependent receptor</fullName>
    </submittedName>
</protein>
<dbReference type="PANTHER" id="PTHR30069:SF29">
    <property type="entry name" value="HEMOGLOBIN AND HEMOGLOBIN-HAPTOGLOBIN-BINDING PROTEIN 1-RELATED"/>
    <property type="match status" value="1"/>
</dbReference>
<keyword evidence="8" id="KW-0675">Receptor</keyword>
<dbReference type="InterPro" id="IPR039426">
    <property type="entry name" value="TonB-dep_rcpt-like"/>
</dbReference>
<dbReference type="InterPro" id="IPR036942">
    <property type="entry name" value="Beta-barrel_TonB_sf"/>
</dbReference>
<comment type="caution">
    <text evidence="8">The sequence shown here is derived from an EMBL/GenBank/DDBJ whole genome shotgun (WGS) entry which is preliminary data.</text>
</comment>
<evidence type="ECO:0000256" key="4">
    <source>
        <dbReference type="ARBA" id="ARBA00022692"/>
    </source>
</evidence>
<evidence type="ECO:0000313" key="8">
    <source>
        <dbReference type="EMBL" id="MDM8563754.1"/>
    </source>
</evidence>
<comment type="subcellular location">
    <subcellularLocation>
        <location evidence="1">Cell outer membrane</location>
        <topology evidence="1">Multi-pass membrane protein</topology>
    </subcellularLocation>
</comment>
<evidence type="ECO:0000313" key="9">
    <source>
        <dbReference type="Proteomes" id="UP001171945"/>
    </source>
</evidence>
<keyword evidence="2" id="KW-0813">Transport</keyword>
<keyword evidence="5" id="KW-0732">Signal</keyword>
<dbReference type="EMBL" id="JAUCGM010000850">
    <property type="protein sequence ID" value="MDM8563754.1"/>
    <property type="molecule type" value="Genomic_DNA"/>
</dbReference>
<accession>A0ABT7VW03</accession>
<keyword evidence="3" id="KW-1134">Transmembrane beta strand</keyword>
<dbReference type="Gene3D" id="2.40.170.20">
    <property type="entry name" value="TonB-dependent receptor, beta-barrel domain"/>
    <property type="match status" value="1"/>
</dbReference>
<proteinExistence type="predicted"/>
<dbReference type="PANTHER" id="PTHR30069">
    <property type="entry name" value="TONB-DEPENDENT OUTER MEMBRANE RECEPTOR"/>
    <property type="match status" value="1"/>
</dbReference>
<evidence type="ECO:0000256" key="7">
    <source>
        <dbReference type="ARBA" id="ARBA00023237"/>
    </source>
</evidence>
<gene>
    <name evidence="8" type="ORF">QUF54_10415</name>
</gene>
<name>A0ABT7VW03_9GAMM</name>
<evidence type="ECO:0000256" key="6">
    <source>
        <dbReference type="ARBA" id="ARBA00023136"/>
    </source>
</evidence>
<feature type="non-terminal residue" evidence="8">
    <location>
        <position position="242"/>
    </location>
</feature>
<keyword evidence="9" id="KW-1185">Reference proteome</keyword>